<sequence>DLAQWRMDAEKYDAGFHRSELWVCPIKNGKPWVEEYPRFAVRKKARAPYWGERAEGGHVTVDLLGLHLSDVLLMPDERHPNAKPRLIDFDAPYVDFRPADEPKHRHRGRYLLDILRERDQRGLAAYFEQLHGAIGGSDWIILVADDWEPDWLEAIKQAASAALGSSNVFLLWRTVAYALGAPVRTSAISVSRLNGPCDKVWLKYDQDGRPCHHAYRFHKDEFDIPALPASLPEHSLFDWLWDAPDRRDLETADTLRQGVARFWAARASQGKEVAYWDELMGLYMVYQTPDEHVELRTLVEYNEHFAGGAPYVGAEQQEFHLKGASGMQLYLLEWPSPNRKKSLSLFACKLEEIAGNDRIRMLARATPGQGVVKLELNHPSLRHPETVALAGLKKTRKTATTIEGEMNRSFPPVSPKVIADGNLLSWREKALVRAFAQGQAVSLDGGLFYHAHYLYPHGTLPPNMSKLEYLRRGNVFGAEEGHQYPDLGMDTLFGRAKMDFDALFRRLYECAKREIRQGVYNHAVRLIAWTYQSDNALFTGLRSACVRLVAQGRQSNRELITFCANLCNEPSEWRALFESCMEFFVNGWVGCAEHQRLLYNLLMFNDDFISAVGLHLPQKRKDVETLVGVLCDTSIGRWIGDVQRNSCLRGLLYLLRIRLFDGKRFAMQGTDDCNYDRIAAVCQEGKSWPGDGAQTESYREVLRHYLNGNGKIDEIPQQN</sequence>
<accession>A0A9D1NME7</accession>
<dbReference type="AlphaFoldDB" id="A0A9D1NME7"/>
<evidence type="ECO:0000313" key="1">
    <source>
        <dbReference type="EMBL" id="HIV09022.1"/>
    </source>
</evidence>
<feature type="non-terminal residue" evidence="1">
    <location>
        <position position="1"/>
    </location>
</feature>
<organism evidence="1 2">
    <name type="scientific">Candidatus Spyradenecus faecavium</name>
    <dbReference type="NCBI Taxonomy" id="2840947"/>
    <lineage>
        <taxon>Bacteria</taxon>
        <taxon>Pseudomonadati</taxon>
        <taxon>Lentisphaerota</taxon>
        <taxon>Lentisphaeria</taxon>
        <taxon>Lentisphaerales</taxon>
        <taxon>Lentisphaeraceae</taxon>
        <taxon>Lentisphaeraceae incertae sedis</taxon>
        <taxon>Candidatus Spyradenecus</taxon>
    </lineage>
</organism>
<gene>
    <name evidence="1" type="ORF">IAC79_02765</name>
</gene>
<reference evidence="1" key="1">
    <citation type="submission" date="2020-10" db="EMBL/GenBank/DDBJ databases">
        <authorList>
            <person name="Gilroy R."/>
        </authorList>
    </citation>
    <scope>NUCLEOTIDE SEQUENCE</scope>
    <source>
        <strain evidence="1">35461</strain>
    </source>
</reference>
<dbReference type="Proteomes" id="UP000886845">
    <property type="component" value="Unassembled WGS sequence"/>
</dbReference>
<dbReference type="EMBL" id="DVOR01000088">
    <property type="protein sequence ID" value="HIV09022.1"/>
    <property type="molecule type" value="Genomic_DNA"/>
</dbReference>
<name>A0A9D1NME7_9BACT</name>
<reference evidence="1" key="2">
    <citation type="journal article" date="2021" name="PeerJ">
        <title>Extensive microbial diversity within the chicken gut microbiome revealed by metagenomics and culture.</title>
        <authorList>
            <person name="Gilroy R."/>
            <person name="Ravi A."/>
            <person name="Getino M."/>
            <person name="Pursley I."/>
            <person name="Horton D.L."/>
            <person name="Alikhan N.F."/>
            <person name="Baker D."/>
            <person name="Gharbi K."/>
            <person name="Hall N."/>
            <person name="Watson M."/>
            <person name="Adriaenssens E.M."/>
            <person name="Foster-Nyarko E."/>
            <person name="Jarju S."/>
            <person name="Secka A."/>
            <person name="Antonio M."/>
            <person name="Oren A."/>
            <person name="Chaudhuri R.R."/>
            <person name="La Ragione R."/>
            <person name="Hildebrand F."/>
            <person name="Pallen M.J."/>
        </authorList>
    </citation>
    <scope>NUCLEOTIDE SEQUENCE</scope>
    <source>
        <strain evidence="1">35461</strain>
    </source>
</reference>
<proteinExistence type="predicted"/>
<protein>
    <submittedName>
        <fullName evidence="1">Uncharacterized protein</fullName>
    </submittedName>
</protein>
<comment type="caution">
    <text evidence="1">The sequence shown here is derived from an EMBL/GenBank/DDBJ whole genome shotgun (WGS) entry which is preliminary data.</text>
</comment>
<evidence type="ECO:0000313" key="2">
    <source>
        <dbReference type="Proteomes" id="UP000886845"/>
    </source>
</evidence>